<dbReference type="EMBL" id="LR721781">
    <property type="protein sequence ID" value="VVW10921.1"/>
    <property type="molecule type" value="Genomic_DNA"/>
</dbReference>
<sequence length="81" mass="8802">MVYGRGGGVEGEEHVVGAPFDELSDVIILSHGFVLLRVLHGAPGEHRHGEGHRKTELYVVSGVIVPSHQPSLHVRQPRPVL</sequence>
<organism evidence="1">
    <name type="scientific">Nymphaea colorata</name>
    <name type="common">pocket water lily</name>
    <dbReference type="NCBI Taxonomy" id="210225"/>
    <lineage>
        <taxon>Eukaryota</taxon>
        <taxon>Viridiplantae</taxon>
        <taxon>Streptophyta</taxon>
        <taxon>Embryophyta</taxon>
        <taxon>Tracheophyta</taxon>
        <taxon>Spermatophyta</taxon>
        <taxon>Magnoliopsida</taxon>
        <taxon>Nymphaeales</taxon>
        <taxon>Nymphaeaceae</taxon>
        <taxon>Nymphaea</taxon>
    </lineage>
</organism>
<protein>
    <submittedName>
        <fullName evidence="1">Uncharacterized protein</fullName>
    </submittedName>
</protein>
<reference evidence="1" key="1">
    <citation type="submission" date="2019-09" db="EMBL/GenBank/DDBJ databases">
        <authorList>
            <person name="Zhang L."/>
        </authorList>
    </citation>
    <scope>NUCLEOTIDE SEQUENCE</scope>
</reference>
<dbReference type="AlphaFoldDB" id="A0A5K1B8Q7"/>
<name>A0A5K1B8Q7_9MAGN</name>
<gene>
    <name evidence="1" type="ORF">NYM_LOCUS16400</name>
</gene>
<proteinExistence type="predicted"/>
<evidence type="ECO:0000313" key="1">
    <source>
        <dbReference type="EMBL" id="VVW10921.1"/>
    </source>
</evidence>
<accession>A0A5K1B8Q7</accession>
<dbReference type="Gramene" id="NC3G0230950.1">
    <property type="protein sequence ID" value="NC3G0230950.1:cds"/>
    <property type="gene ID" value="NC3G0230950"/>
</dbReference>